<evidence type="ECO:0000313" key="2">
    <source>
        <dbReference type="Proteomes" id="UP000190951"/>
    </source>
</evidence>
<accession>A0A1S8LIU8</accession>
<keyword evidence="2" id="KW-1185">Reference proteome</keyword>
<dbReference type="RefSeq" id="WP_176091500.1">
    <property type="nucleotide sequence ID" value="NZ_CP096984.1"/>
</dbReference>
<evidence type="ECO:0000313" key="1">
    <source>
        <dbReference type="EMBL" id="URZ14009.1"/>
    </source>
</evidence>
<name>A0A1S8LIU8_9CLOT</name>
<geneLocation type="plasmid" evidence="1 2">
    <name>p330</name>
</geneLocation>
<keyword evidence="1" id="KW-0614">Plasmid</keyword>
<dbReference type="SMART" id="SM01264">
    <property type="entry name" value="M16C_associated"/>
    <property type="match status" value="1"/>
</dbReference>
<dbReference type="Gene3D" id="3.30.830.10">
    <property type="entry name" value="Metalloenzyme, LuxS/M16 peptidase-like"/>
    <property type="match status" value="4"/>
</dbReference>
<sequence length="966" mass="112662">MLKVGYLYSGFQLKKIEELKDINSTFFEFQHKKSKAKLIYLENDDKNKVFSITFRTPPYDNTGIAHVLEHCVLRGSKKYSIKNPFVEIMKQSINSFYNALTFKDKTVFVAASMNNKSFNSIIDFYMDAVFNPMIYSNPYILMQEGWHYEIENKNEDITYNGIVLNEMRSVFSNPDKIILRKACNSLFPHIAYRFDSGGYPESILNITQKKLEDFHKKFYHPSNSYIYLYGKMSILEKLKFLDSKYLDNYKFKTIDSEITIEKKFEHPIEVLDFYSISDDEVENNKTYLSLNFVVGRSIYPDMYLAFEILKYILLDSSTAPLKRSLIQANFGNDIYCSFKKDISQPVFSIIVKNTEKCRKNEFQEVVFKTLSQLVSSGIDKSIIKAALNLKEFAMRESAYNQGSAGFIYNLKILYSWLYSGDPITHLKYRNIINNIENLLEDNYFERLIEKYLINNTHRCIFILQPQKKGNDTKKSLTWVKENFSKKELNKLIKNTISLRENKIITDKNSSLNIVSTAKINEIEFFNFKSIETNVSSVKVLYNPIFTNGIAYVNLYFNIKSINLNLIPYLSLLINIVGNFDTNKYNRFQLSNKIISETGGIVCSIKPFSMNCNDQELNPYFMLQSKVVINKLPSLFKIISELLNNIVFKDKDILRVIKYLKSQFQLEISHNSSIKISQRLMSYFSNKGALMDQISGISFYKFICDLDKNFYLKSEIVKSNLIKIYNTIFNKVNLVASVTISPEYYTQFRDRFKTFCSNIKTYEVKYNNYNLELFNKNEGFKTYSKVQFISQGYNFEKLGYKYDGSLQVLKTILFYDYLWNAIRVKGGAYGSGMIVTRSSSMYFSTIMDLHLKSTFNIFGNIPNYISNLSINDTELTRYKLKAISEINPVFTPYLKGFQAECNYFQGISDEFIKEEQNKILSVTLKDIKNFDDLVFNVISQDCFCVLGNNEKIEANKELFSSMCNIFY</sequence>
<dbReference type="Pfam" id="PF05193">
    <property type="entry name" value="Peptidase_M16_C"/>
    <property type="match status" value="1"/>
</dbReference>
<dbReference type="STRING" id="84029.CROST_07140"/>
<dbReference type="GO" id="GO:0004222">
    <property type="term" value="F:metalloendopeptidase activity"/>
    <property type="evidence" value="ECO:0007669"/>
    <property type="project" value="TreeGrafter"/>
</dbReference>
<dbReference type="KEGG" id="crw:CROST_047870"/>
<dbReference type="Pfam" id="PF22516">
    <property type="entry name" value="PreP_C"/>
    <property type="match status" value="1"/>
</dbReference>
<dbReference type="PANTHER" id="PTHR43016">
    <property type="entry name" value="PRESEQUENCE PROTEASE"/>
    <property type="match status" value="1"/>
</dbReference>
<dbReference type="AlphaFoldDB" id="A0A1S8LIU8"/>
<dbReference type="EMBL" id="CP096984">
    <property type="protein sequence ID" value="URZ14009.1"/>
    <property type="molecule type" value="Genomic_DNA"/>
</dbReference>
<dbReference type="Pfam" id="PF00675">
    <property type="entry name" value="Peptidase_M16"/>
    <property type="match status" value="1"/>
</dbReference>
<dbReference type="GO" id="GO:0046872">
    <property type="term" value="F:metal ion binding"/>
    <property type="evidence" value="ECO:0007669"/>
    <property type="project" value="InterPro"/>
</dbReference>
<reference evidence="1 2" key="1">
    <citation type="submission" date="2022-04" db="EMBL/GenBank/DDBJ databases">
        <title>Genome sequence of C. roseum typestrain.</title>
        <authorList>
            <person name="Poehlein A."/>
            <person name="Schoch T."/>
            <person name="Duerre P."/>
            <person name="Daniel R."/>
        </authorList>
    </citation>
    <scope>NUCLEOTIDE SEQUENCE [LARGE SCALE GENOMIC DNA]</scope>
    <source>
        <strain evidence="1 2">DSM 7320</strain>
        <plasmid evidence="1 2">p330</plasmid>
    </source>
</reference>
<gene>
    <name evidence="1" type="ORF">CROST_047870</name>
</gene>
<dbReference type="InterPro" id="IPR055130">
    <property type="entry name" value="PreP_C"/>
</dbReference>
<proteinExistence type="predicted"/>
<dbReference type="InterPro" id="IPR013578">
    <property type="entry name" value="Peptidase_M16C_assoc"/>
</dbReference>
<dbReference type="SUPFAM" id="SSF63411">
    <property type="entry name" value="LuxS/MPP-like metallohydrolase"/>
    <property type="match status" value="4"/>
</dbReference>
<dbReference type="InterPro" id="IPR007863">
    <property type="entry name" value="Peptidase_M16_C"/>
</dbReference>
<dbReference type="PANTHER" id="PTHR43016:SF13">
    <property type="entry name" value="PRESEQUENCE PROTEASE, MITOCHONDRIAL"/>
    <property type="match status" value="1"/>
</dbReference>
<dbReference type="InterPro" id="IPR011249">
    <property type="entry name" value="Metalloenz_LuxS/M16"/>
</dbReference>
<protein>
    <submittedName>
        <fullName evidence="1">Uncharacterized protein</fullName>
    </submittedName>
</protein>
<dbReference type="Pfam" id="PF08367">
    <property type="entry name" value="M16C_assoc"/>
    <property type="match status" value="1"/>
</dbReference>
<dbReference type="GO" id="GO:0016485">
    <property type="term" value="P:protein processing"/>
    <property type="evidence" value="ECO:0007669"/>
    <property type="project" value="TreeGrafter"/>
</dbReference>
<dbReference type="Proteomes" id="UP000190951">
    <property type="component" value="Plasmid p330"/>
</dbReference>
<organism evidence="1 2">
    <name type="scientific">Clostridium felsineum</name>
    <dbReference type="NCBI Taxonomy" id="36839"/>
    <lineage>
        <taxon>Bacteria</taxon>
        <taxon>Bacillati</taxon>
        <taxon>Bacillota</taxon>
        <taxon>Clostridia</taxon>
        <taxon>Eubacteriales</taxon>
        <taxon>Clostridiaceae</taxon>
        <taxon>Clostridium</taxon>
    </lineage>
</organism>
<dbReference type="InterPro" id="IPR011765">
    <property type="entry name" value="Pept_M16_N"/>
</dbReference>